<feature type="compositionally biased region" description="Polar residues" evidence="1">
    <location>
        <begin position="34"/>
        <end position="53"/>
    </location>
</feature>
<comment type="caution">
    <text evidence="2">The sequence shown here is derived from an EMBL/GenBank/DDBJ whole genome shotgun (WGS) entry which is preliminary data.</text>
</comment>
<feature type="region of interest" description="Disordered" evidence="1">
    <location>
        <begin position="719"/>
        <end position="740"/>
    </location>
</feature>
<feature type="compositionally biased region" description="Low complexity" evidence="1">
    <location>
        <begin position="63"/>
        <end position="74"/>
    </location>
</feature>
<feature type="region of interest" description="Disordered" evidence="1">
    <location>
        <begin position="234"/>
        <end position="301"/>
    </location>
</feature>
<feature type="compositionally biased region" description="Low complexity" evidence="1">
    <location>
        <begin position="726"/>
        <end position="736"/>
    </location>
</feature>
<feature type="region of interest" description="Disordered" evidence="1">
    <location>
        <begin position="181"/>
        <end position="201"/>
    </location>
</feature>
<evidence type="ECO:0000256" key="1">
    <source>
        <dbReference type="SAM" id="MobiDB-lite"/>
    </source>
</evidence>
<proteinExistence type="predicted"/>
<feature type="compositionally biased region" description="Low complexity" evidence="1">
    <location>
        <begin position="638"/>
        <end position="648"/>
    </location>
</feature>
<dbReference type="EMBL" id="CAJNOL010000064">
    <property type="protein sequence ID" value="CAF0806853.1"/>
    <property type="molecule type" value="Genomic_DNA"/>
</dbReference>
<feature type="compositionally biased region" description="Polar residues" evidence="1">
    <location>
        <begin position="267"/>
        <end position="277"/>
    </location>
</feature>
<dbReference type="Proteomes" id="UP000663870">
    <property type="component" value="Unassembled WGS sequence"/>
</dbReference>
<evidence type="ECO:0000313" key="3">
    <source>
        <dbReference type="Proteomes" id="UP000663870"/>
    </source>
</evidence>
<protein>
    <submittedName>
        <fullName evidence="2">Uncharacterized protein</fullName>
    </submittedName>
</protein>
<reference evidence="2" key="1">
    <citation type="submission" date="2021-02" db="EMBL/GenBank/DDBJ databases">
        <authorList>
            <person name="Nowell W R."/>
        </authorList>
    </citation>
    <scope>NUCLEOTIDE SEQUENCE</scope>
</reference>
<gene>
    <name evidence="2" type="ORF">JXQ802_LOCUS4523</name>
</gene>
<keyword evidence="3" id="KW-1185">Reference proteome</keyword>
<feature type="compositionally biased region" description="Polar residues" evidence="1">
    <location>
        <begin position="239"/>
        <end position="255"/>
    </location>
</feature>
<dbReference type="AlphaFoldDB" id="A0A813T3J1"/>
<accession>A0A813T3J1</accession>
<feature type="compositionally biased region" description="Basic and acidic residues" evidence="1">
    <location>
        <begin position="257"/>
        <end position="266"/>
    </location>
</feature>
<feature type="region of interest" description="Disordered" evidence="1">
    <location>
        <begin position="535"/>
        <end position="658"/>
    </location>
</feature>
<feature type="region of interest" description="Disordered" evidence="1">
    <location>
        <begin position="34"/>
        <end position="78"/>
    </location>
</feature>
<feature type="compositionally biased region" description="Basic and acidic residues" evidence="1">
    <location>
        <begin position="617"/>
        <end position="627"/>
    </location>
</feature>
<feature type="region of interest" description="Disordered" evidence="1">
    <location>
        <begin position="760"/>
        <end position="782"/>
    </location>
</feature>
<feature type="compositionally biased region" description="Polar residues" evidence="1">
    <location>
        <begin position="557"/>
        <end position="611"/>
    </location>
</feature>
<feature type="compositionally biased region" description="Polar residues" evidence="1">
    <location>
        <begin position="183"/>
        <end position="195"/>
    </location>
</feature>
<name>A0A813T3J1_9BILA</name>
<feature type="compositionally biased region" description="Polar residues" evidence="1">
    <location>
        <begin position="423"/>
        <end position="432"/>
    </location>
</feature>
<feature type="region of interest" description="Disordered" evidence="1">
    <location>
        <begin position="403"/>
        <end position="432"/>
    </location>
</feature>
<organism evidence="2 3">
    <name type="scientific">Rotaria sordida</name>
    <dbReference type="NCBI Taxonomy" id="392033"/>
    <lineage>
        <taxon>Eukaryota</taxon>
        <taxon>Metazoa</taxon>
        <taxon>Spiralia</taxon>
        <taxon>Gnathifera</taxon>
        <taxon>Rotifera</taxon>
        <taxon>Eurotatoria</taxon>
        <taxon>Bdelloidea</taxon>
        <taxon>Philodinida</taxon>
        <taxon>Philodinidae</taxon>
        <taxon>Rotaria</taxon>
    </lineage>
</organism>
<sequence length="782" mass="89863">MNSSFISLSFIQYYFVVITDYNRQVMSDQEQQLTETTVSSENPISVSDNQDQSCENEKPKANESTSSEQSSTRRITMPQDIRYSTEENDREKLMKKYNNYQISDTNACNIRFLTDSRQKKNLFGRHEAEENSTLHSLAKTFNVNIFPGYQQTSKHSYKIFGTESNVRKCLMEIMNRMFKRSNRSSQRNYNQQATPNVEKHQETEVLLDKEVNDISSPSTSSLVIATNPDSAIVEEQKSDTPTISNIEQTQETEVSVENDKSGEKSPSHPTSINPDSSITEEKKSIDPNLPNTNEEKSDSIEQEQIKFIPLERKPQYTFIMLISSQGQEVLKKNWNFFAGSLQQRLNVIVMNPVKLSKFGDKQIQSELPITGELIENLTDACLQIAAFINDVLGVPIQPYKHDDESVNNENNHYQRHKNDNHTYRSSPSHYQGQSSFNNYHGRTFFNRNRNDVYEQVILIRHDCVSRIVGIRASNLKRIQTKCHLRDMIVGRQANENGYVECILSAYQTRNINFAIDTIRSFLRNEDDSAVLVPESKHGDTSFQDSPHLHELAPPNIEHSSTTSSELCQSNKETGFMTKSLNLGNNNPYPQPSYNFQNTPSFDFTHQATSASRKTDKRRGELHDHNKTPNESQNQQYDNLSSSNYLSNSPRHKSKRSCPETKEIDCITDDGFWIQKQYYNALDDTSKQLFDTLIDKLEKIRVVTEENAARKQQRLVGRNRSNKTRIHSSSISYSNDDNNNHNEKDLTIKSTQLENNIKVDQSTDVNEEKENNQETTTVIINQD</sequence>
<feature type="compositionally biased region" description="Polar residues" evidence="1">
    <location>
        <begin position="628"/>
        <end position="637"/>
    </location>
</feature>
<evidence type="ECO:0000313" key="2">
    <source>
        <dbReference type="EMBL" id="CAF0806853.1"/>
    </source>
</evidence>